<dbReference type="Gene3D" id="3.90.550.10">
    <property type="entry name" value="Spore Coat Polysaccharide Biosynthesis Protein SpsA, Chain A"/>
    <property type="match status" value="1"/>
</dbReference>
<evidence type="ECO:0000256" key="3">
    <source>
        <dbReference type="ARBA" id="ARBA00022679"/>
    </source>
</evidence>
<dbReference type="STRING" id="77586.A0A0D9VZP6"/>
<evidence type="ECO:0000313" key="5">
    <source>
        <dbReference type="EnsemblPlants" id="LPERR03G30420.1"/>
    </source>
</evidence>
<feature type="compositionally biased region" description="Low complexity" evidence="4">
    <location>
        <begin position="10"/>
        <end position="32"/>
    </location>
</feature>
<protein>
    <submittedName>
        <fullName evidence="5">Uncharacterized protein</fullName>
    </submittedName>
</protein>
<reference evidence="6" key="2">
    <citation type="submission" date="2013-12" db="EMBL/GenBank/DDBJ databases">
        <authorList>
            <person name="Yu Y."/>
            <person name="Lee S."/>
            <person name="de Baynast K."/>
            <person name="Wissotski M."/>
            <person name="Liu L."/>
            <person name="Talag J."/>
            <person name="Goicoechea J."/>
            <person name="Angelova A."/>
            <person name="Jetty R."/>
            <person name="Kudrna D."/>
            <person name="Golser W."/>
            <person name="Rivera L."/>
            <person name="Zhang J."/>
            <person name="Wing R."/>
        </authorList>
    </citation>
    <scope>NUCLEOTIDE SEQUENCE</scope>
</reference>
<dbReference type="HOGENOM" id="CLU_850964_0_0_1"/>
<dbReference type="InterPro" id="IPR029044">
    <property type="entry name" value="Nucleotide-diphossugar_trans"/>
</dbReference>
<feature type="region of interest" description="Disordered" evidence="4">
    <location>
        <begin position="1"/>
        <end position="47"/>
    </location>
</feature>
<dbReference type="GO" id="GO:0016757">
    <property type="term" value="F:glycosyltransferase activity"/>
    <property type="evidence" value="ECO:0007669"/>
    <property type="project" value="UniProtKB-KW"/>
</dbReference>
<dbReference type="Proteomes" id="UP000032180">
    <property type="component" value="Chromosome 3"/>
</dbReference>
<dbReference type="Gramene" id="LPERR03G30420.1">
    <property type="protein sequence ID" value="LPERR03G30420.1"/>
    <property type="gene ID" value="LPERR03G30420"/>
</dbReference>
<dbReference type="PANTHER" id="PTHR13778:SF47">
    <property type="entry name" value="LIPOPOLYSACCHARIDE 1,3-GALACTOSYLTRANSFERASE"/>
    <property type="match status" value="1"/>
</dbReference>
<reference evidence="5" key="3">
    <citation type="submission" date="2015-04" db="UniProtKB">
        <authorList>
            <consortium name="EnsemblPlants"/>
        </authorList>
    </citation>
    <scope>IDENTIFICATION</scope>
</reference>
<evidence type="ECO:0000256" key="4">
    <source>
        <dbReference type="SAM" id="MobiDB-lite"/>
    </source>
</evidence>
<reference evidence="5 6" key="1">
    <citation type="submission" date="2012-08" db="EMBL/GenBank/DDBJ databases">
        <title>Oryza genome evolution.</title>
        <authorList>
            <person name="Wing R.A."/>
        </authorList>
    </citation>
    <scope>NUCLEOTIDE SEQUENCE</scope>
</reference>
<keyword evidence="6" id="KW-1185">Reference proteome</keyword>
<keyword evidence="2" id="KW-0328">Glycosyltransferase</keyword>
<keyword evidence="3" id="KW-0808">Transferase</keyword>
<accession>A0A0D9VZP6</accession>
<comment type="pathway">
    <text evidence="1">Glycan metabolism; pectin biosynthesis.</text>
</comment>
<dbReference type="eggNOG" id="ENOG502QSM6">
    <property type="taxonomic scope" value="Eukaryota"/>
</dbReference>
<evidence type="ECO:0000313" key="6">
    <source>
        <dbReference type="Proteomes" id="UP000032180"/>
    </source>
</evidence>
<proteinExistence type="predicted"/>
<sequence>MDPSPGGLQRRPAASASASAGRGEGAEPPRGGQRVLHADIDPPPRARPGMQKLAIAAILVLGCLQFLPATHFRDPSDPQRTWIPFDRSASPLDLPDEVGSVNVFSWISCLDLQTLAVLTNSTLSSSSDPHNISFNFLIPERGADKSPYYKLKAVLPDSNVTVASQKKIEDKLNVATPEGNLFWSFPNELSPIIIGTTQFSQKRYVYISADSIIKGKIEDLGRIDLGTYAIGAVEDCTKHVGDYVSMDVLNAVQKTAQKKLVSTEPYDKDACLLDFDVLVVEPRKLRKDLTDSIMLWFRAFSLANPRDQIRLAITLALYDNYLKLPSSWKRADADSDILNYDGPKNVCSEGGRQLQEEGYGENWQQYLDQKSLIVLS</sequence>
<evidence type="ECO:0000256" key="2">
    <source>
        <dbReference type="ARBA" id="ARBA00022676"/>
    </source>
</evidence>
<dbReference type="GO" id="GO:0005794">
    <property type="term" value="C:Golgi apparatus"/>
    <property type="evidence" value="ECO:0007669"/>
    <property type="project" value="TreeGrafter"/>
</dbReference>
<evidence type="ECO:0000256" key="1">
    <source>
        <dbReference type="ARBA" id="ARBA00004877"/>
    </source>
</evidence>
<dbReference type="AlphaFoldDB" id="A0A0D9VZP6"/>
<dbReference type="EnsemblPlants" id="LPERR03G30420.1">
    <property type="protein sequence ID" value="LPERR03G30420.1"/>
    <property type="gene ID" value="LPERR03G30420"/>
</dbReference>
<dbReference type="FunFam" id="3.90.550.10:FF:000180">
    <property type="entry name" value="Hexosyltransferase"/>
    <property type="match status" value="1"/>
</dbReference>
<dbReference type="PANTHER" id="PTHR13778">
    <property type="entry name" value="GLYCOSYLTRANSFERASE 8 DOMAIN-CONTAINING PROTEIN"/>
    <property type="match status" value="1"/>
</dbReference>
<dbReference type="InterPro" id="IPR050748">
    <property type="entry name" value="Glycosyltrans_8_dom-fam"/>
</dbReference>
<dbReference type="SUPFAM" id="SSF53448">
    <property type="entry name" value="Nucleotide-diphospho-sugar transferases"/>
    <property type="match status" value="1"/>
</dbReference>
<organism evidence="5 6">
    <name type="scientific">Leersia perrieri</name>
    <dbReference type="NCBI Taxonomy" id="77586"/>
    <lineage>
        <taxon>Eukaryota</taxon>
        <taxon>Viridiplantae</taxon>
        <taxon>Streptophyta</taxon>
        <taxon>Embryophyta</taxon>
        <taxon>Tracheophyta</taxon>
        <taxon>Spermatophyta</taxon>
        <taxon>Magnoliopsida</taxon>
        <taxon>Liliopsida</taxon>
        <taxon>Poales</taxon>
        <taxon>Poaceae</taxon>
        <taxon>BOP clade</taxon>
        <taxon>Oryzoideae</taxon>
        <taxon>Oryzeae</taxon>
        <taxon>Oryzinae</taxon>
        <taxon>Leersia</taxon>
    </lineage>
</organism>
<name>A0A0D9VZP6_9ORYZ</name>